<evidence type="ECO:0000256" key="4">
    <source>
        <dbReference type="ARBA" id="ARBA00023015"/>
    </source>
</evidence>
<comment type="caution">
    <text evidence="8">The sequence shown here is derived from an EMBL/GenBank/DDBJ whole genome shotgun (WGS) entry which is preliminary data.</text>
</comment>
<keyword evidence="9" id="KW-1185">Reference proteome</keyword>
<dbReference type="CDD" id="cd00619">
    <property type="entry name" value="Terminator_NusB"/>
    <property type="match status" value="1"/>
</dbReference>
<dbReference type="SUPFAM" id="SSF48013">
    <property type="entry name" value="NusB-like"/>
    <property type="match status" value="1"/>
</dbReference>
<dbReference type="InterPro" id="IPR011605">
    <property type="entry name" value="NusB_fam"/>
</dbReference>
<dbReference type="RefSeq" id="WP_345736584.1">
    <property type="nucleotide sequence ID" value="NZ_BAABIA010000004.1"/>
</dbReference>
<evidence type="ECO:0000259" key="7">
    <source>
        <dbReference type="Pfam" id="PF01029"/>
    </source>
</evidence>
<evidence type="ECO:0000313" key="9">
    <source>
        <dbReference type="Proteomes" id="UP001499852"/>
    </source>
</evidence>
<dbReference type="Pfam" id="PF01029">
    <property type="entry name" value="NusB"/>
    <property type="match status" value="1"/>
</dbReference>
<dbReference type="InterPro" id="IPR006027">
    <property type="entry name" value="NusB_RsmB_TIM44"/>
</dbReference>
<accession>A0ABP9PAW9</accession>
<dbReference type="PANTHER" id="PTHR11078">
    <property type="entry name" value="N UTILIZATION SUBSTANCE PROTEIN B-RELATED"/>
    <property type="match status" value="1"/>
</dbReference>
<dbReference type="Proteomes" id="UP001499852">
    <property type="component" value="Unassembled WGS sequence"/>
</dbReference>
<evidence type="ECO:0000256" key="6">
    <source>
        <dbReference type="HAMAP-Rule" id="MF_00073"/>
    </source>
</evidence>
<comment type="similarity">
    <text evidence="1 6">Belongs to the NusB family.</text>
</comment>
<keyword evidence="4 6" id="KW-0805">Transcription regulation</keyword>
<evidence type="ECO:0000313" key="8">
    <source>
        <dbReference type="EMBL" id="GAA5140692.1"/>
    </source>
</evidence>
<evidence type="ECO:0000256" key="1">
    <source>
        <dbReference type="ARBA" id="ARBA00005952"/>
    </source>
</evidence>
<dbReference type="PANTHER" id="PTHR11078:SF3">
    <property type="entry name" value="ANTITERMINATION NUSB DOMAIN-CONTAINING PROTEIN"/>
    <property type="match status" value="1"/>
</dbReference>
<organism evidence="8 9">
    <name type="scientific">Prosthecobacter algae</name>
    <dbReference type="NCBI Taxonomy" id="1144682"/>
    <lineage>
        <taxon>Bacteria</taxon>
        <taxon>Pseudomonadati</taxon>
        <taxon>Verrucomicrobiota</taxon>
        <taxon>Verrucomicrobiia</taxon>
        <taxon>Verrucomicrobiales</taxon>
        <taxon>Verrucomicrobiaceae</taxon>
        <taxon>Prosthecobacter</taxon>
    </lineage>
</organism>
<evidence type="ECO:0000256" key="3">
    <source>
        <dbReference type="ARBA" id="ARBA00022884"/>
    </source>
</evidence>
<evidence type="ECO:0000256" key="5">
    <source>
        <dbReference type="ARBA" id="ARBA00023163"/>
    </source>
</evidence>
<keyword evidence="2 6" id="KW-0889">Transcription antitermination</keyword>
<gene>
    <name evidence="6 8" type="primary">nusB</name>
    <name evidence="8" type="ORF">GCM10023213_23660</name>
</gene>
<keyword evidence="3 6" id="KW-0694">RNA-binding</keyword>
<sequence length="139" mass="15535">MGKRREGREAAVQFLFASELHGEHTPEEQEAFWTIHNAKNSVRTYAESLIQGVQAHVTEIDGLIEPVLENFRIQRLAYVDRNVLRLAVYEMLHVPEVPAPVIINEAIEIAKALGAGESGSFVNGILHKIAQKVRPKSNN</sequence>
<dbReference type="HAMAP" id="MF_00073">
    <property type="entry name" value="NusB"/>
    <property type="match status" value="1"/>
</dbReference>
<dbReference type="InterPro" id="IPR035926">
    <property type="entry name" value="NusB-like_sf"/>
</dbReference>
<dbReference type="Gene3D" id="1.10.940.10">
    <property type="entry name" value="NusB-like"/>
    <property type="match status" value="1"/>
</dbReference>
<comment type="function">
    <text evidence="6">Involved in transcription antitermination. Required for transcription of ribosomal RNA (rRNA) genes. Binds specifically to the boxA antiterminator sequence of the ribosomal RNA (rrn) operons.</text>
</comment>
<evidence type="ECO:0000256" key="2">
    <source>
        <dbReference type="ARBA" id="ARBA00022814"/>
    </source>
</evidence>
<name>A0ABP9PAW9_9BACT</name>
<proteinExistence type="inferred from homology"/>
<reference evidence="9" key="1">
    <citation type="journal article" date="2019" name="Int. J. Syst. Evol. Microbiol.">
        <title>The Global Catalogue of Microorganisms (GCM) 10K type strain sequencing project: providing services to taxonomists for standard genome sequencing and annotation.</title>
        <authorList>
            <consortium name="The Broad Institute Genomics Platform"/>
            <consortium name="The Broad Institute Genome Sequencing Center for Infectious Disease"/>
            <person name="Wu L."/>
            <person name="Ma J."/>
        </authorList>
    </citation>
    <scope>NUCLEOTIDE SEQUENCE [LARGE SCALE GENOMIC DNA]</scope>
    <source>
        <strain evidence="9">JCM 18053</strain>
    </source>
</reference>
<dbReference type="NCBIfam" id="TIGR01951">
    <property type="entry name" value="nusB"/>
    <property type="match status" value="1"/>
</dbReference>
<dbReference type="EMBL" id="BAABIA010000004">
    <property type="protein sequence ID" value="GAA5140692.1"/>
    <property type="molecule type" value="Genomic_DNA"/>
</dbReference>
<keyword evidence="5 6" id="KW-0804">Transcription</keyword>
<feature type="domain" description="NusB/RsmB/TIM44" evidence="7">
    <location>
        <begin position="7"/>
        <end position="130"/>
    </location>
</feature>
<protein>
    <recommendedName>
        <fullName evidence="6">Transcription antitermination protein NusB</fullName>
    </recommendedName>
    <alternativeName>
        <fullName evidence="6">Antitermination factor NusB</fullName>
    </alternativeName>
</protein>